<keyword evidence="2" id="KW-0808">Transferase</keyword>
<dbReference type="EMBL" id="JACEZU010000016">
    <property type="protein sequence ID" value="MBA5690365.1"/>
    <property type="molecule type" value="Genomic_DNA"/>
</dbReference>
<dbReference type="Gene3D" id="3.40.630.30">
    <property type="match status" value="1"/>
</dbReference>
<dbReference type="Pfam" id="PF13302">
    <property type="entry name" value="Acetyltransf_3"/>
    <property type="match status" value="1"/>
</dbReference>
<sequence length="183" mass="20450">MKRIAVNSSKSIYSIQTERLILRPFTLDDAEEYFPLVSHPDILRHTGEQPVASLDDARHLLLTRPLRDYAVHGFGRMACIEKQTGRLIGFSGLKYLEDLEEVDIGYRFLPECWGKGFATESAAALMRQGVGAHGIQRIVGLVEPANIASASVLKKLGLRFERKIDLDGDDAGMDLYARQYQGN</sequence>
<dbReference type="InterPro" id="IPR000182">
    <property type="entry name" value="GNAT_dom"/>
</dbReference>
<organism evidence="2 3">
    <name type="scientific">Rugamonas apoptosis</name>
    <dbReference type="NCBI Taxonomy" id="2758570"/>
    <lineage>
        <taxon>Bacteria</taxon>
        <taxon>Pseudomonadati</taxon>
        <taxon>Pseudomonadota</taxon>
        <taxon>Betaproteobacteria</taxon>
        <taxon>Burkholderiales</taxon>
        <taxon>Oxalobacteraceae</taxon>
        <taxon>Telluria group</taxon>
        <taxon>Rugamonas</taxon>
    </lineage>
</organism>
<dbReference type="InterPro" id="IPR016181">
    <property type="entry name" value="Acyl_CoA_acyltransferase"/>
</dbReference>
<dbReference type="InterPro" id="IPR051531">
    <property type="entry name" value="N-acetyltransferase"/>
</dbReference>
<comment type="caution">
    <text evidence="2">The sequence shown here is derived from an EMBL/GenBank/DDBJ whole genome shotgun (WGS) entry which is preliminary data.</text>
</comment>
<dbReference type="SUPFAM" id="SSF55729">
    <property type="entry name" value="Acyl-CoA N-acyltransferases (Nat)"/>
    <property type="match status" value="1"/>
</dbReference>
<evidence type="ECO:0000259" key="1">
    <source>
        <dbReference type="PROSITE" id="PS51186"/>
    </source>
</evidence>
<accession>A0A7W2FER0</accession>
<dbReference type="PANTHER" id="PTHR43792">
    <property type="entry name" value="GNAT FAMILY, PUTATIVE (AFU_ORTHOLOGUE AFUA_3G00765)-RELATED-RELATED"/>
    <property type="match status" value="1"/>
</dbReference>
<reference evidence="2 3" key="1">
    <citation type="submission" date="2020-07" db="EMBL/GenBank/DDBJ databases">
        <title>Novel species isolated from subtropical streams in China.</title>
        <authorList>
            <person name="Lu H."/>
        </authorList>
    </citation>
    <scope>NUCLEOTIDE SEQUENCE [LARGE SCALE GENOMIC DNA]</scope>
    <source>
        <strain evidence="2 3">LX47W</strain>
    </source>
</reference>
<name>A0A7W2FER0_9BURK</name>
<dbReference type="GO" id="GO:0016747">
    <property type="term" value="F:acyltransferase activity, transferring groups other than amino-acyl groups"/>
    <property type="evidence" value="ECO:0007669"/>
    <property type="project" value="InterPro"/>
</dbReference>
<dbReference type="Proteomes" id="UP000573499">
    <property type="component" value="Unassembled WGS sequence"/>
</dbReference>
<protein>
    <submittedName>
        <fullName evidence="2">GNAT family N-acetyltransferase</fullName>
    </submittedName>
</protein>
<proteinExistence type="predicted"/>
<keyword evidence="3" id="KW-1185">Reference proteome</keyword>
<dbReference type="AlphaFoldDB" id="A0A7W2FER0"/>
<dbReference type="PROSITE" id="PS51186">
    <property type="entry name" value="GNAT"/>
    <property type="match status" value="1"/>
</dbReference>
<gene>
    <name evidence="2" type="ORF">H3H39_25295</name>
</gene>
<evidence type="ECO:0000313" key="2">
    <source>
        <dbReference type="EMBL" id="MBA5690365.1"/>
    </source>
</evidence>
<dbReference type="PANTHER" id="PTHR43792:SF1">
    <property type="entry name" value="N-ACETYLTRANSFERASE DOMAIN-CONTAINING PROTEIN"/>
    <property type="match status" value="1"/>
</dbReference>
<evidence type="ECO:0000313" key="3">
    <source>
        <dbReference type="Proteomes" id="UP000573499"/>
    </source>
</evidence>
<feature type="domain" description="N-acetyltransferase" evidence="1">
    <location>
        <begin position="20"/>
        <end position="178"/>
    </location>
</feature>
<dbReference type="RefSeq" id="WP_182157165.1">
    <property type="nucleotide sequence ID" value="NZ_JACEZU010000016.1"/>
</dbReference>